<evidence type="ECO:0000313" key="1">
    <source>
        <dbReference type="EMBL" id="NMR68738.1"/>
    </source>
</evidence>
<organism evidence="1 2">
    <name type="scientific">Vibrio breoganii</name>
    <dbReference type="NCBI Taxonomy" id="553239"/>
    <lineage>
        <taxon>Bacteria</taxon>
        <taxon>Pseudomonadati</taxon>
        <taxon>Pseudomonadota</taxon>
        <taxon>Gammaproteobacteria</taxon>
        <taxon>Vibrionales</taxon>
        <taxon>Vibrionaceae</taxon>
        <taxon>Vibrio</taxon>
    </lineage>
</organism>
<protein>
    <submittedName>
        <fullName evidence="1">Integrase</fullName>
    </submittedName>
</protein>
<evidence type="ECO:0000313" key="2">
    <source>
        <dbReference type="Proteomes" id="UP000590068"/>
    </source>
</evidence>
<dbReference type="RefSeq" id="WP_102443130.1">
    <property type="nucleotide sequence ID" value="NZ_JABBXC010000008.1"/>
</dbReference>
<sequence>MLVAIDNNAHLEELTNDVVNNPALLHGMHVETLSQLTSYAVETEDFRVLDLLTETFTGIPMNAEHLPNWWKSDFDDDITIIKFENQKRSRELRWSDIKLENGESLTSDKHKPLLNGFKYWLIACDNPLENGGRLISSTFTMAGFNSILTLINTILINGKALKLSGSHFEKITDEFWLKTLLMIAESGESKVHELYQTHERIEQLLNNVDVSEEELKYFRAKYPHAGQDITTEDVVLDLHDRVKACCWLHKQRYYASDKRDPFGHAKPKGNNAILIKMLFEWKILSKGVKLAPFPELALKPTSSKTEYKAVLNKPKSDGVSSHELRRWLSCIKLINTNIDKTNVGIFNPVTNNVSVGAIQGLAQLRKLGRTKTLPPEFVFDLFRDSYELLAQFCPAPNGHNTNFWDSTLDLLTELMTKSTKVRSNPHRPRRDSNAFVESLHGALPDTEQRHWRQFEAIDLIPTDLKEMGVLQLEAIESTVENRHVRIRNNESMLELFTVLQGATQLLLGSIMARRQDELVQLKPYGNLVYISDSGKHSTTTTPYSEEGERWFLRFKVKKTGVKGNNLTEDRPIPLSIARFVWQLEQFNRNAIERGLAESKDLALFNLIDAQTFALRKCNGSTFNEAFNSLCDYFETALVEIETGEYRRHYVRQHQLRRFFALVFFWSKGYENMEALRWMLAHSDLEHLNNYITDNVDGAIINSAKATTIVQSVIGEKSLIDNHAELERLREILAERLTGNASSALNITTLDDALCDYEDESEFETVPHITQLQAEQEVEDEVLTLLENGSITLHPEFFTALDENGEEFKNFNLVLKINELEAA</sequence>
<accession>A0ABX1U2N2</accession>
<proteinExistence type="predicted"/>
<name>A0ABX1U2N2_9VIBR</name>
<reference evidence="1 2" key="1">
    <citation type="submission" date="2020-04" db="EMBL/GenBank/DDBJ databases">
        <title>WGS-Seq of Vibrio isolated by the O'Toole Lab.</title>
        <authorList>
            <person name="Mckone K.P."/>
            <person name="Whitaker R."/>
            <person name="Sevigney J.L."/>
            <person name="Herring J.B."/>
            <person name="O'Toole G."/>
        </authorList>
    </citation>
    <scope>NUCLEOTIDE SEQUENCE [LARGE SCALE GENOMIC DNA]</scope>
    <source>
        <strain evidence="1 2">BS_02</strain>
    </source>
</reference>
<dbReference type="EMBL" id="JABCJR010000003">
    <property type="protein sequence ID" value="NMR68738.1"/>
    <property type="molecule type" value="Genomic_DNA"/>
</dbReference>
<comment type="caution">
    <text evidence="1">The sequence shown here is derived from an EMBL/GenBank/DDBJ whole genome shotgun (WGS) entry which is preliminary data.</text>
</comment>
<keyword evidence="2" id="KW-1185">Reference proteome</keyword>
<dbReference type="Proteomes" id="UP000590068">
    <property type="component" value="Unassembled WGS sequence"/>
</dbReference>
<gene>
    <name evidence="1" type="ORF">HJ568_01975</name>
</gene>